<feature type="signal peptide" evidence="1">
    <location>
        <begin position="1"/>
        <end position="16"/>
    </location>
</feature>
<keyword evidence="1" id="KW-0732">Signal</keyword>
<feature type="chain" id="PRO_5018234859" evidence="1">
    <location>
        <begin position="17"/>
        <end position="262"/>
    </location>
</feature>
<evidence type="ECO:0000256" key="1">
    <source>
        <dbReference type="SAM" id="SignalP"/>
    </source>
</evidence>
<organism evidence="2">
    <name type="scientific">Pinctada fucata</name>
    <name type="common">Akoya pearl oyster</name>
    <name type="synonym">Pinctada imbricata fucata</name>
    <dbReference type="NCBI Taxonomy" id="50426"/>
    <lineage>
        <taxon>Eukaryota</taxon>
        <taxon>Metazoa</taxon>
        <taxon>Spiralia</taxon>
        <taxon>Lophotrochozoa</taxon>
        <taxon>Mollusca</taxon>
        <taxon>Bivalvia</taxon>
        <taxon>Autobranchia</taxon>
        <taxon>Pteriomorphia</taxon>
        <taxon>Pterioida</taxon>
        <taxon>Pterioidea</taxon>
        <taxon>Pteriidae</taxon>
        <taxon>Pinctada</taxon>
    </lineage>
</organism>
<evidence type="ECO:0000313" key="2">
    <source>
        <dbReference type="EMBL" id="AYN73054.1"/>
    </source>
</evidence>
<reference evidence="2" key="1">
    <citation type="journal article" date="2018" name="Mol. Biol. Evol.">
        <title>Dual Gene Repertoires for Larval and Adult Shells Reveal Molecules Essential for Molluscan Shell Formation.</title>
        <authorList>
            <person name="Zhao R."/>
            <person name="Takeuchi T."/>
            <person name="Luo Y.J."/>
            <person name="Ishikawa A."/>
            <person name="Kobayashi T."/>
            <person name="Koyanagi R."/>
            <person name="Villar-Briones A."/>
            <person name="Yamada L."/>
            <person name="Sawada H."/>
            <person name="Iwanaga S."/>
            <person name="Nagai K."/>
            <person name="Satoh N."/>
            <person name="Endo K."/>
        </authorList>
    </citation>
    <scope>NUCLEOTIDE SEQUENCE</scope>
</reference>
<dbReference type="AlphaFoldDB" id="A0A3G2LJ44"/>
<protein>
    <submittedName>
        <fullName evidence="2">Valine-rich protein 2</fullName>
    </submittedName>
</protein>
<sequence length="262" mass="29736">MLAVLLFSALVGTAFSQGYPGPGKDVKIVAHPKAVEHQEARHVHHRVPVLKQVPVQRVKVHTVVDEVPRIIRRPRPIYKTRVIRQYYPVHVPHVRVIKHIKPVLLEKKVAVPRKIIRHVPFKVVRTKTVKVPIDVPVPQIETRHVVKYKENRIFRPKPVVKEHVQIIEEKRPFPVDQHVVQKIPKPVVEVVKKPVVVVQNIHHHKKQVVGVPHVKTVAEVVPNVVHQKVTYPVGKGGYAGGRSVQVGGGPVPLPEFYRHGDD</sequence>
<name>A0A3G2LJ44_PINFU</name>
<accession>A0A3G2LJ44</accession>
<proteinExistence type="evidence at transcript level"/>
<dbReference type="EMBL" id="MH999858">
    <property type="protein sequence ID" value="AYN73054.1"/>
    <property type="molecule type" value="mRNA"/>
</dbReference>